<accession>A0A0T5PA90</accession>
<dbReference type="STRING" id="540747.SAMN04488031_101621"/>
<dbReference type="Proteomes" id="UP000325785">
    <property type="component" value="Chromosome"/>
</dbReference>
<evidence type="ECO:0008006" key="5">
    <source>
        <dbReference type="Google" id="ProtNLM"/>
    </source>
</evidence>
<reference evidence="2 4" key="2">
    <citation type="submission" date="2018-08" db="EMBL/GenBank/DDBJ databases">
        <title>Genetic Globetrotter - A new plasmid hitch-hiking vast phylogenetic and geographic distances.</title>
        <authorList>
            <person name="Vollmers J."/>
            <person name="Petersen J."/>
        </authorList>
    </citation>
    <scope>NUCLEOTIDE SEQUENCE [LARGE SCALE GENOMIC DNA]</scope>
    <source>
        <strain evidence="2 4">DSM 26383</strain>
    </source>
</reference>
<dbReference type="RefSeq" id="WP_057815407.1">
    <property type="nucleotide sequence ID" value="NZ_CAXRJZ010000052.1"/>
</dbReference>
<reference evidence="1 3" key="1">
    <citation type="submission" date="2015-04" db="EMBL/GenBank/DDBJ databases">
        <title>The draft genome sequence of Roseovarius indicus B108T.</title>
        <authorList>
            <person name="Li G."/>
            <person name="Lai Q."/>
            <person name="Shao Z."/>
            <person name="Yan P."/>
        </authorList>
    </citation>
    <scope>NUCLEOTIDE SEQUENCE [LARGE SCALE GENOMIC DNA]</scope>
    <source>
        <strain evidence="1 3">B108</strain>
    </source>
</reference>
<dbReference type="KEGG" id="rid:RIdsm_02723"/>
<name>A0A0T5PA90_9RHOB</name>
<proteinExistence type="predicted"/>
<keyword evidence="3" id="KW-1185">Reference proteome</keyword>
<sequence>MRFTVVALILSTLLLSACGGGLRDSRLNPANWFGRSTSVETAPGTVRTADGRVQEVNPLIGERGQSQLIAANRQVTTERSGLFGGKKEEIYRGTLISQVTDLNIEPTATGAIVRAVGVTTRQGAYDVRLLPLYEGEPVDGVITYEFLAMQPINTPQGPEHTRRIQAAQPLSFGELEAVKTIRVIAKRNTRQSARR</sequence>
<dbReference type="EMBL" id="LAXI01000004">
    <property type="protein sequence ID" value="KRS18247.1"/>
    <property type="molecule type" value="Genomic_DNA"/>
</dbReference>
<dbReference type="AlphaFoldDB" id="A0A0T5PA90"/>
<evidence type="ECO:0000313" key="3">
    <source>
        <dbReference type="Proteomes" id="UP000051401"/>
    </source>
</evidence>
<evidence type="ECO:0000313" key="1">
    <source>
        <dbReference type="EMBL" id="KRS18247.1"/>
    </source>
</evidence>
<dbReference type="PATRIC" id="fig|540747.5.peg.4567"/>
<organism evidence="1 3">
    <name type="scientific">Roseovarius indicus</name>
    <dbReference type="NCBI Taxonomy" id="540747"/>
    <lineage>
        <taxon>Bacteria</taxon>
        <taxon>Pseudomonadati</taxon>
        <taxon>Pseudomonadota</taxon>
        <taxon>Alphaproteobacteria</taxon>
        <taxon>Rhodobacterales</taxon>
        <taxon>Roseobacteraceae</taxon>
        <taxon>Roseovarius</taxon>
    </lineage>
</organism>
<protein>
    <recommendedName>
        <fullName evidence="5">Lipoprotein</fullName>
    </recommendedName>
</protein>
<evidence type="ECO:0000313" key="4">
    <source>
        <dbReference type="Proteomes" id="UP000325785"/>
    </source>
</evidence>
<dbReference type="EMBL" id="CP031598">
    <property type="protein sequence ID" value="QEW26917.1"/>
    <property type="molecule type" value="Genomic_DNA"/>
</dbReference>
<dbReference type="Proteomes" id="UP000051401">
    <property type="component" value="Unassembled WGS sequence"/>
</dbReference>
<evidence type="ECO:0000313" key="2">
    <source>
        <dbReference type="EMBL" id="QEW26917.1"/>
    </source>
</evidence>
<dbReference type="OrthoDB" id="7773807at2"/>
<dbReference type="PROSITE" id="PS51257">
    <property type="entry name" value="PROKAR_LIPOPROTEIN"/>
    <property type="match status" value="1"/>
</dbReference>
<gene>
    <name evidence="2" type="ORF">RIdsm_02723</name>
    <name evidence="1" type="ORF">XM52_08880</name>
</gene>